<evidence type="ECO:0000313" key="2">
    <source>
        <dbReference type="EMBL" id="HGT47199.1"/>
    </source>
</evidence>
<dbReference type="GO" id="GO:0008237">
    <property type="term" value="F:metallopeptidase activity"/>
    <property type="evidence" value="ECO:0007669"/>
    <property type="project" value="InterPro"/>
</dbReference>
<comment type="caution">
    <text evidence="2">The sequence shown here is derived from an EMBL/GenBank/DDBJ whole genome shotgun (WGS) entry which is preliminary data.</text>
</comment>
<dbReference type="SUPFAM" id="SSF55486">
    <property type="entry name" value="Metalloproteases ('zincins'), catalytic domain"/>
    <property type="match status" value="1"/>
</dbReference>
<sequence length="1034" mass="113810">MKMKFKILLFIFFNFPFLLSQSIWKDVDESKISTQGERIIIPTEYRLVELDINQLGKLFNSAPKEFTEQAFHNPAIIELPIPDGEVQKFKFWESPAMEPELQAKFPEIRTYTGQGIDDPYATLKMDLTPQGFHAMILSPNGRIFIDPYAKGEVRYYISYFTKNYIKQNAIFECEVLYHDEYEPPAVNFYETLLTPTGPQLRTYRLANAATGEYTQYHGGTVALGLAAVTTSINRVNGVYEKELAIRMVLVANNNLIIYTNPSTDPYTNNNGSVMLGQNISNLNSVIGSANYDIGHVFSTGGGGIAYLGCVCTSNKAGGVTGSPNPIGDPFDIDYVAHEMGHQFGANHTFNGNTGSCSGNRNASTAYEPGSGSTIMAYAGICDPQNLQNNSDAYFHTISFDEIVAYTNSGSGNSCAQITSTGNNAPSISVPSGGFYIPKSTPFALTGSATDPNGDALTYCWEEFDLGPAGDPNSPSGDAPIIRSFMPSTSRTRYVPQLNDILNNTSTYGVLLPTYSRNLKFRLTVRDNKAGGGGVDWKQVNFFVDGNSGPFSVTSPNTSVTWAGASQQTITWNVANTNLSPVNCSNVRILFSTNGGLNFNDTILASTPNDGSEVITVPNIATTQARIKIEAVNNIFFDISNQNFTVTFTPTTFQLTVYINNGWNLISIPGLHPVNQNTTTWWSFLDPSAGVFGFNNGYVSVNSLEPGKGYWMKHLGDRIYNTGDEWPSGGILFVSHNPIPVNAGWNIVGGYEYSAPVLGITTNPPGIIQTSFYGYNSISGYQTVNSLTPGSGYWIKFSSAGNMILPSAAMKYSSSEFNKVNADWVKIIITDNQNKSSTLYLTDDKIDFDFFELPPVPFSDLFDVRFSSNRFVESLSGKKEILLQGVEYPVRIKIHNCSFDLRDEYGKLLYEKLNSDGEVEVDNPAVKKIIISSDEGLPFEFSLEQNYPNPFNATTKIRYTIPASSLNPFSKGEGTFVVLKVFDVLGNEVATVVNEFRDEGRYEVEFDAGELSSGIYYYQLKAGEFISTKKMLLLK</sequence>
<accession>A0A832G0N0</accession>
<name>A0A832G0N0_9BACT</name>
<dbReference type="PANTHER" id="PTHR11905:SF159">
    <property type="entry name" value="ADAM METALLOPROTEASE"/>
    <property type="match status" value="1"/>
</dbReference>
<organism evidence="2">
    <name type="scientific">Ignavibacterium album</name>
    <dbReference type="NCBI Taxonomy" id="591197"/>
    <lineage>
        <taxon>Bacteria</taxon>
        <taxon>Pseudomonadati</taxon>
        <taxon>Ignavibacteriota</taxon>
        <taxon>Ignavibacteria</taxon>
        <taxon>Ignavibacteriales</taxon>
        <taxon>Ignavibacteriaceae</taxon>
        <taxon>Ignavibacterium</taxon>
    </lineage>
</organism>
<gene>
    <name evidence="2" type="ORF">ENS56_04130</name>
</gene>
<dbReference type="Pfam" id="PF18962">
    <property type="entry name" value="Por_Secre_tail"/>
    <property type="match status" value="1"/>
</dbReference>
<dbReference type="InterPro" id="IPR024079">
    <property type="entry name" value="MetalloPept_cat_dom_sf"/>
</dbReference>
<dbReference type="NCBIfam" id="TIGR04183">
    <property type="entry name" value="Por_Secre_tail"/>
    <property type="match status" value="1"/>
</dbReference>
<dbReference type="EMBL" id="DSVI01000004">
    <property type="protein sequence ID" value="HGT47199.1"/>
    <property type="molecule type" value="Genomic_DNA"/>
</dbReference>
<feature type="domain" description="Secretion system C-terminal sorting" evidence="1">
    <location>
        <begin position="946"/>
        <end position="1030"/>
    </location>
</feature>
<dbReference type="Gene3D" id="3.40.390.10">
    <property type="entry name" value="Collagenase (Catalytic Domain)"/>
    <property type="match status" value="1"/>
</dbReference>
<dbReference type="InterPro" id="IPR026444">
    <property type="entry name" value="Secre_tail"/>
</dbReference>
<dbReference type="PANTHER" id="PTHR11905">
    <property type="entry name" value="ADAM A DISINTEGRIN AND METALLOPROTEASE DOMAIN"/>
    <property type="match status" value="1"/>
</dbReference>
<dbReference type="AlphaFoldDB" id="A0A832G0N0"/>
<protein>
    <submittedName>
        <fullName evidence="2">T9SS type A sorting domain-containing protein</fullName>
    </submittedName>
</protein>
<dbReference type="Pfam" id="PF13583">
    <property type="entry name" value="Reprolysin_4"/>
    <property type="match status" value="1"/>
</dbReference>
<reference evidence="2" key="1">
    <citation type="journal article" date="2020" name="mSystems">
        <title>Genome- and Community-Level Interaction Insights into Carbon Utilization and Element Cycling Functions of Hydrothermarchaeota in Hydrothermal Sediment.</title>
        <authorList>
            <person name="Zhou Z."/>
            <person name="Liu Y."/>
            <person name="Xu W."/>
            <person name="Pan J."/>
            <person name="Luo Z.H."/>
            <person name="Li M."/>
        </authorList>
    </citation>
    <scope>NUCLEOTIDE SEQUENCE [LARGE SCALE GENOMIC DNA]</scope>
    <source>
        <strain evidence="2">SpSt-500</strain>
    </source>
</reference>
<proteinExistence type="predicted"/>
<evidence type="ECO:0000259" key="1">
    <source>
        <dbReference type="Pfam" id="PF18962"/>
    </source>
</evidence>